<organism evidence="1">
    <name type="scientific">Torilis scabra</name>
    <dbReference type="NCBI Taxonomy" id="79188"/>
    <lineage>
        <taxon>Eukaryota</taxon>
        <taxon>Viridiplantae</taxon>
        <taxon>Streptophyta</taxon>
        <taxon>Embryophyta</taxon>
        <taxon>Tracheophyta</taxon>
        <taxon>Spermatophyta</taxon>
        <taxon>Magnoliopsida</taxon>
        <taxon>eudicotyledons</taxon>
        <taxon>Gunneridae</taxon>
        <taxon>Pentapetalae</taxon>
        <taxon>asterids</taxon>
        <taxon>campanulids</taxon>
        <taxon>Apiales</taxon>
        <taxon>Apiaceae</taxon>
        <taxon>Apioideae</taxon>
        <taxon>Scandiceae</taxon>
        <taxon>Torilidinae</taxon>
        <taxon>Torilis</taxon>
    </lineage>
</organism>
<keyword evidence="1" id="KW-0150">Chloroplast</keyword>
<dbReference type="EMBL" id="MN105615">
    <property type="protein sequence ID" value="QGT35064.1"/>
    <property type="molecule type" value="Genomic_DNA"/>
</dbReference>
<accession>A0A650DR96</accession>
<evidence type="ECO:0000313" key="1">
    <source>
        <dbReference type="EMBL" id="QGT35064.1"/>
    </source>
</evidence>
<dbReference type="AlphaFoldDB" id="A0A650DR96"/>
<gene>
    <name evidence="1" type="primary">psaC</name>
</gene>
<geneLocation type="chloroplast" evidence="1"/>
<sequence>MYDLFAIIYRDMFVGKNPNLSQGPQLDNGILSAIYYFLLYRASELILSFKNFKFLLSNNLTF</sequence>
<protein>
    <submittedName>
        <fullName evidence="1">Photosystem I subunit VII</fullName>
    </submittedName>
</protein>
<reference evidence="1" key="2">
    <citation type="submission" date="2019-06" db="EMBL/GenBank/DDBJ databases">
        <authorList>
            <person name="Wang Q."/>
            <person name="Yao X."/>
        </authorList>
    </citation>
    <scope>NUCLEOTIDE SEQUENCE</scope>
</reference>
<reference evidence="1" key="1">
    <citation type="journal article" date="2019" name="Mitochondrial DNA Part B Resour">
        <title>The complete chloroplast genome of Torilis scabra (Apiaceae).</title>
        <authorList>
            <person name="Yao X.-Y."/>
            <person name="Chen Z.-X."/>
            <person name="Wang Q.-Z."/>
        </authorList>
    </citation>
    <scope>NUCLEOTIDE SEQUENCE</scope>
</reference>
<keyword evidence="1" id="KW-0934">Plastid</keyword>
<proteinExistence type="predicted"/>
<name>A0A650DR96_9APIA</name>